<dbReference type="SUPFAM" id="SSF52058">
    <property type="entry name" value="L domain-like"/>
    <property type="match status" value="1"/>
</dbReference>
<dbReference type="EMBL" id="KN122016">
    <property type="protein sequence ID" value="KFO34153.1"/>
    <property type="molecule type" value="Genomic_DNA"/>
</dbReference>
<proteinExistence type="predicted"/>
<evidence type="ECO:0000256" key="2">
    <source>
        <dbReference type="ARBA" id="ARBA00022737"/>
    </source>
</evidence>
<reference evidence="3 4" key="1">
    <citation type="submission" date="2013-11" db="EMBL/GenBank/DDBJ databases">
        <title>The Damaraland mole rat (Fukomys damarensis) genome and evolution of African mole rats.</title>
        <authorList>
            <person name="Gladyshev V.N."/>
            <person name="Fang X."/>
        </authorList>
    </citation>
    <scope>NUCLEOTIDE SEQUENCE [LARGE SCALE GENOMIC DNA]</scope>
    <source>
        <tissue evidence="3">Liver</tissue>
    </source>
</reference>
<protein>
    <submittedName>
        <fullName evidence="3">Slit like protein 3 protein</fullName>
    </submittedName>
</protein>
<keyword evidence="2" id="KW-0677">Repeat</keyword>
<dbReference type="Proteomes" id="UP000028990">
    <property type="component" value="Unassembled WGS sequence"/>
</dbReference>
<keyword evidence="1" id="KW-0433">Leucine-rich repeat</keyword>
<dbReference type="AlphaFoldDB" id="A0A091DUJ4"/>
<dbReference type="InterPro" id="IPR032675">
    <property type="entry name" value="LRR_dom_sf"/>
</dbReference>
<organism evidence="3 4">
    <name type="scientific">Fukomys damarensis</name>
    <name type="common">Damaraland mole rat</name>
    <name type="synonym">Cryptomys damarensis</name>
    <dbReference type="NCBI Taxonomy" id="885580"/>
    <lineage>
        <taxon>Eukaryota</taxon>
        <taxon>Metazoa</taxon>
        <taxon>Chordata</taxon>
        <taxon>Craniata</taxon>
        <taxon>Vertebrata</taxon>
        <taxon>Euteleostomi</taxon>
        <taxon>Mammalia</taxon>
        <taxon>Eutheria</taxon>
        <taxon>Euarchontoglires</taxon>
        <taxon>Glires</taxon>
        <taxon>Rodentia</taxon>
        <taxon>Hystricomorpha</taxon>
        <taxon>Bathyergidae</taxon>
        <taxon>Fukomys</taxon>
    </lineage>
</organism>
<accession>A0A091DUJ4</accession>
<evidence type="ECO:0000256" key="1">
    <source>
        <dbReference type="ARBA" id="ARBA00022614"/>
    </source>
</evidence>
<sequence length="209" mass="23399">MSICDHHREAEISQAPNEGSSWEQAAFLSHSQLSPNAVASPFLLRHLEDNQVSIIERGAFQDLKQLERLRLNKNKLQVLPELLFQSTPKLTRLTEIYSAPLHRDPCNSWCLLAAVLRRECDPYLGHGSLWDLVVTHLHKTHKRKVRTRVLGEGSDMTKIPTGQCDEASEDFKASGSSSHLPWMLCDRRPLPCPTGSDAALLCLDVSAAK</sequence>
<dbReference type="Pfam" id="PF13855">
    <property type="entry name" value="LRR_8"/>
    <property type="match status" value="1"/>
</dbReference>
<keyword evidence="4" id="KW-1185">Reference proteome</keyword>
<dbReference type="InterPro" id="IPR001611">
    <property type="entry name" value="Leu-rich_rpt"/>
</dbReference>
<gene>
    <name evidence="3" type="ORF">H920_04474</name>
</gene>
<evidence type="ECO:0000313" key="4">
    <source>
        <dbReference type="Proteomes" id="UP000028990"/>
    </source>
</evidence>
<dbReference type="SMART" id="SM00369">
    <property type="entry name" value="LRR_TYP"/>
    <property type="match status" value="1"/>
</dbReference>
<dbReference type="Gene3D" id="3.80.10.10">
    <property type="entry name" value="Ribonuclease Inhibitor"/>
    <property type="match status" value="1"/>
</dbReference>
<name>A0A091DUJ4_FUKDA</name>
<evidence type="ECO:0000313" key="3">
    <source>
        <dbReference type="EMBL" id="KFO34153.1"/>
    </source>
</evidence>
<dbReference type="InterPro" id="IPR003591">
    <property type="entry name" value="Leu-rich_rpt_typical-subtyp"/>
</dbReference>